<dbReference type="Proteomes" id="UP000424425">
    <property type="component" value="Segment"/>
</dbReference>
<evidence type="ECO:0000313" key="1">
    <source>
        <dbReference type="EMBL" id="QGJ96973.1"/>
    </source>
</evidence>
<protein>
    <submittedName>
        <fullName evidence="1">Uncharacterized protein</fullName>
    </submittedName>
</protein>
<gene>
    <name evidence="1" type="primary">21</name>
    <name evidence="1" type="ORF">PBI_TEAMOCIL_21</name>
</gene>
<accession>A0A649VZJ9</accession>
<proteinExistence type="predicted"/>
<organism evidence="1 2">
    <name type="scientific">Microbacterium phage Teamocil</name>
    <dbReference type="NCBI Taxonomy" id="2656554"/>
    <lineage>
        <taxon>Viruses</taxon>
        <taxon>Duplodnaviria</taxon>
        <taxon>Heunggongvirae</taxon>
        <taxon>Uroviricota</taxon>
        <taxon>Caudoviricetes</taxon>
        <taxon>Hodgkinviridae</taxon>
        <taxon>Metamorphoovirus</taxon>
        <taxon>Metamorphoovirus teamocil</taxon>
    </lineage>
</organism>
<sequence>MTASIPSPCPCCGAYSLAPDSETTILVAVADVLVVKALERVGAFLIRGSRSRYDAAQGIPLHLIHTHWKAPDVLTERALRGAWDVVPALLDSHGCCDVPSDAVIATLNQYVHDLVITGTEHSVRGDGGLEYRFTTRLGLALPDHVHADA</sequence>
<dbReference type="EMBL" id="MN586059">
    <property type="protein sequence ID" value="QGJ96973.1"/>
    <property type="molecule type" value="Genomic_DNA"/>
</dbReference>
<reference evidence="1 2" key="1">
    <citation type="submission" date="2019-10" db="EMBL/GenBank/DDBJ databases">
        <authorList>
            <person name="Aull H.A."/>
            <person name="Lauer M.J."/>
            <person name="Garlena R.A."/>
            <person name="Russell D.A."/>
            <person name="Pope W.H."/>
            <person name="Jacobs-Sera D."/>
            <person name="Hatfull G.F."/>
        </authorList>
    </citation>
    <scope>NUCLEOTIDE SEQUENCE [LARGE SCALE GENOMIC DNA]</scope>
</reference>
<dbReference type="RefSeq" id="YP_010752049.1">
    <property type="nucleotide sequence ID" value="NC_073376.1"/>
</dbReference>
<evidence type="ECO:0000313" key="2">
    <source>
        <dbReference type="Proteomes" id="UP000424425"/>
    </source>
</evidence>
<dbReference type="GeneID" id="80005725"/>
<name>A0A649VZJ9_9CAUD</name>
<dbReference type="KEGG" id="vg:80005725"/>
<keyword evidence="2" id="KW-1185">Reference proteome</keyword>